<dbReference type="PANTHER" id="PTHR43968">
    <property type="match status" value="1"/>
</dbReference>
<evidence type="ECO:0000313" key="2">
    <source>
        <dbReference type="EMBL" id="MBP2623794.1"/>
    </source>
</evidence>
<dbReference type="InterPro" id="IPR036249">
    <property type="entry name" value="Thioredoxin-like_sf"/>
</dbReference>
<protein>
    <submittedName>
        <fullName evidence="2">Glutathione S-transferase</fullName>
    </submittedName>
</protein>
<dbReference type="InterPro" id="IPR050983">
    <property type="entry name" value="GST_Omega/HSP26"/>
</dbReference>
<evidence type="ECO:0000259" key="1">
    <source>
        <dbReference type="PROSITE" id="PS50404"/>
    </source>
</evidence>
<dbReference type="PROSITE" id="PS50404">
    <property type="entry name" value="GST_NTER"/>
    <property type="match status" value="1"/>
</dbReference>
<dbReference type="InterPro" id="IPR036282">
    <property type="entry name" value="Glutathione-S-Trfase_C_sf"/>
</dbReference>
<feature type="domain" description="GST N-terminal" evidence="1">
    <location>
        <begin position="1"/>
        <end position="80"/>
    </location>
</feature>
<dbReference type="Pfam" id="PF13409">
    <property type="entry name" value="GST_N_2"/>
    <property type="match status" value="1"/>
</dbReference>
<dbReference type="Gene3D" id="3.40.30.10">
    <property type="entry name" value="Glutaredoxin"/>
    <property type="match status" value="1"/>
</dbReference>
<evidence type="ECO:0000313" key="3">
    <source>
        <dbReference type="Proteomes" id="UP001519296"/>
    </source>
</evidence>
<accession>A0ABS5B714</accession>
<dbReference type="PANTHER" id="PTHR43968:SF6">
    <property type="entry name" value="GLUTATHIONE S-TRANSFERASE OMEGA"/>
    <property type="match status" value="1"/>
</dbReference>
<dbReference type="RefSeq" id="WP_209628292.1">
    <property type="nucleotide sequence ID" value="NZ_PRDG01000004.1"/>
</dbReference>
<organism evidence="2 3">
    <name type="scientific">Streptococcus oricebi</name>
    <dbReference type="NCBI Taxonomy" id="1547447"/>
    <lineage>
        <taxon>Bacteria</taxon>
        <taxon>Bacillati</taxon>
        <taxon>Bacillota</taxon>
        <taxon>Bacilli</taxon>
        <taxon>Lactobacillales</taxon>
        <taxon>Streptococcaceae</taxon>
        <taxon>Streptococcus</taxon>
    </lineage>
</organism>
<gene>
    <name evidence="2" type="ORF">C4K46_07555</name>
</gene>
<name>A0ABS5B714_9STRE</name>
<comment type="caution">
    <text evidence="2">The sequence shown here is derived from an EMBL/GenBank/DDBJ whole genome shotgun (WGS) entry which is preliminary data.</text>
</comment>
<proteinExistence type="predicted"/>
<dbReference type="Proteomes" id="UP001519296">
    <property type="component" value="Unassembled WGS sequence"/>
</dbReference>
<keyword evidence="3" id="KW-1185">Reference proteome</keyword>
<dbReference type="SUPFAM" id="SSF47616">
    <property type="entry name" value="GST C-terminal domain-like"/>
    <property type="match status" value="1"/>
</dbReference>
<reference evidence="2 3" key="1">
    <citation type="submission" date="2018-02" db="EMBL/GenBank/DDBJ databases">
        <title>Draft genome sequence of Streptococcus oricebi CCUG 70868T type strain.</title>
        <authorList>
            <person name="Mendez V."/>
            <person name="Salva-Serra F."/>
            <person name="Jaen-Luchoro D."/>
            <person name="Gonzales-Siles L."/>
            <person name="Karlsson R."/>
            <person name="Engstrom-Jakobsson H."/>
            <person name="Busquets A."/>
            <person name="Gomila M."/>
            <person name="Pineiro-Iglesias B."/>
            <person name="Bennasar-Figueras A."/>
            <person name="Seeger M."/>
            <person name="Moore E."/>
        </authorList>
    </citation>
    <scope>NUCLEOTIDE SEQUENCE [LARGE SCALE GENOMIC DNA]</scope>
    <source>
        <strain evidence="2 3">CCUG 70868</strain>
    </source>
</reference>
<dbReference type="Gene3D" id="1.20.1050.10">
    <property type="match status" value="1"/>
</dbReference>
<sequence>MKLWYSKTSPYARKALVVIAYHGLKDIELLETPMAFDAKNPHNQDNPLGRVPALQMLNDEWLFGSYSISEYLDNLGTKQTLFPKGENRWSVLALHALADGILENAMPVVAERLMRHRSEWWLSRQEQLSERCLRSFKDLEKRLIAFADDLNIGTITVVCLVEWWILRQSVLDLSLTDDFPDLVAWTQKMKKLYPILAESWEF</sequence>
<dbReference type="SUPFAM" id="SSF52833">
    <property type="entry name" value="Thioredoxin-like"/>
    <property type="match status" value="1"/>
</dbReference>
<dbReference type="EMBL" id="PRDG01000004">
    <property type="protein sequence ID" value="MBP2623794.1"/>
    <property type="molecule type" value="Genomic_DNA"/>
</dbReference>
<dbReference type="InterPro" id="IPR004045">
    <property type="entry name" value="Glutathione_S-Trfase_N"/>
</dbReference>